<comment type="caution">
    <text evidence="1">The sequence shown here is derived from an EMBL/GenBank/DDBJ whole genome shotgun (WGS) entry which is preliminary data.</text>
</comment>
<dbReference type="Gene3D" id="6.10.140.530">
    <property type="match status" value="1"/>
</dbReference>
<dbReference type="EMBL" id="CAJNNV010033166">
    <property type="protein sequence ID" value="CAE8642487.1"/>
    <property type="molecule type" value="Genomic_DNA"/>
</dbReference>
<protein>
    <recommendedName>
        <fullName evidence="3">Helicase-associated domain-containing protein</fullName>
    </recommendedName>
</protein>
<dbReference type="AlphaFoldDB" id="A0A813HVV1"/>
<proteinExistence type="predicted"/>
<reference evidence="1" key="1">
    <citation type="submission" date="2021-02" db="EMBL/GenBank/DDBJ databases">
        <authorList>
            <person name="Dougan E. K."/>
            <person name="Rhodes N."/>
            <person name="Thang M."/>
            <person name="Chan C."/>
        </authorList>
    </citation>
    <scope>NUCLEOTIDE SEQUENCE</scope>
</reference>
<gene>
    <name evidence="1" type="ORF">PGLA1383_LOCUS56978</name>
</gene>
<keyword evidence="2" id="KW-1185">Reference proteome</keyword>
<name>A0A813HVV1_POLGL</name>
<evidence type="ECO:0008006" key="3">
    <source>
        <dbReference type="Google" id="ProtNLM"/>
    </source>
</evidence>
<evidence type="ECO:0000313" key="2">
    <source>
        <dbReference type="Proteomes" id="UP000654075"/>
    </source>
</evidence>
<accession>A0A813HVV1</accession>
<dbReference type="Proteomes" id="UP000654075">
    <property type="component" value="Unassembled WGS sequence"/>
</dbReference>
<evidence type="ECO:0000313" key="1">
    <source>
        <dbReference type="EMBL" id="CAE8642487.1"/>
    </source>
</evidence>
<sequence>MMRQRINLKRLASWQIDELSAANPLIDQALQKWLDPAATWRRRFQAFESFVQSHERLPNKCKTAGQDERTLQVWMRNQLRDFAELSDEKLDLLINSHPTLGTQINARLEQLTSHDGAYSLRCDQLAMFLEVHNRLPRQPQFHAKSTAHERCLGGWLSLQRRAFAKLVPAQRREFATVHPTLADALQKLANPMSDFQSRCEALHKFIQKNGRLPCVKDKDGSKQLAQWFLYQRGRFAANCVTQDERRVLRHTHPMIADRVDGWQCPTFRWQNKCQALASYISDFGRPPRCATEDRRERLLYLWLGDQTRMCKAGLLSLDQLDQLKALHEQIAARVESWQAARLSLNEVS</sequence>
<organism evidence="1 2">
    <name type="scientific">Polarella glacialis</name>
    <name type="common">Dinoflagellate</name>
    <dbReference type="NCBI Taxonomy" id="89957"/>
    <lineage>
        <taxon>Eukaryota</taxon>
        <taxon>Sar</taxon>
        <taxon>Alveolata</taxon>
        <taxon>Dinophyceae</taxon>
        <taxon>Suessiales</taxon>
        <taxon>Suessiaceae</taxon>
        <taxon>Polarella</taxon>
    </lineage>
</organism>